<keyword evidence="5" id="KW-1185">Reference proteome</keyword>
<protein>
    <recommendedName>
        <fullName evidence="3">DUF7703 domain-containing protein</fullName>
    </recommendedName>
</protein>
<evidence type="ECO:0000313" key="4">
    <source>
        <dbReference type="EMBL" id="TDZ35020.1"/>
    </source>
</evidence>
<feature type="transmembrane region" description="Helical" evidence="2">
    <location>
        <begin position="196"/>
        <end position="217"/>
    </location>
</feature>
<organism evidence="4 5">
    <name type="scientific">Colletotrichum spinosum</name>
    <dbReference type="NCBI Taxonomy" id="1347390"/>
    <lineage>
        <taxon>Eukaryota</taxon>
        <taxon>Fungi</taxon>
        <taxon>Dikarya</taxon>
        <taxon>Ascomycota</taxon>
        <taxon>Pezizomycotina</taxon>
        <taxon>Sordariomycetes</taxon>
        <taxon>Hypocreomycetidae</taxon>
        <taxon>Glomerellales</taxon>
        <taxon>Glomerellaceae</taxon>
        <taxon>Colletotrichum</taxon>
        <taxon>Colletotrichum orbiculare species complex</taxon>
    </lineage>
</organism>
<dbReference type="InterPro" id="IPR056120">
    <property type="entry name" value="DUF7703"/>
</dbReference>
<feature type="domain" description="DUF7703" evidence="3">
    <location>
        <begin position="7"/>
        <end position="260"/>
    </location>
</feature>
<dbReference type="Proteomes" id="UP000295083">
    <property type="component" value="Unassembled WGS sequence"/>
</dbReference>
<feature type="transmembrane region" description="Helical" evidence="2">
    <location>
        <begin position="49"/>
        <end position="71"/>
    </location>
</feature>
<evidence type="ECO:0000256" key="2">
    <source>
        <dbReference type="SAM" id="Phobius"/>
    </source>
</evidence>
<dbReference type="Pfam" id="PF24802">
    <property type="entry name" value="DUF7703"/>
    <property type="match status" value="1"/>
</dbReference>
<dbReference type="AlphaFoldDB" id="A0A4R8QBV9"/>
<evidence type="ECO:0000313" key="5">
    <source>
        <dbReference type="Proteomes" id="UP000295083"/>
    </source>
</evidence>
<feature type="transmembrane region" description="Helical" evidence="2">
    <location>
        <begin position="16"/>
        <end position="37"/>
    </location>
</feature>
<feature type="region of interest" description="Disordered" evidence="1">
    <location>
        <begin position="280"/>
        <end position="341"/>
    </location>
</feature>
<name>A0A4R8QBV9_9PEZI</name>
<dbReference type="EMBL" id="QAPG01000046">
    <property type="protein sequence ID" value="TDZ35020.1"/>
    <property type="molecule type" value="Genomic_DNA"/>
</dbReference>
<dbReference type="PANTHER" id="PTHR37013">
    <property type="entry name" value="INTEGRAL MEMBRANE PROTEIN (AFU_ORTHOLOGUE AFUA_1G05950)-RELATED"/>
    <property type="match status" value="1"/>
</dbReference>
<accession>A0A4R8QBV9</accession>
<keyword evidence="2" id="KW-0472">Membrane</keyword>
<feature type="transmembrane region" description="Helical" evidence="2">
    <location>
        <begin position="111"/>
        <end position="134"/>
    </location>
</feature>
<keyword evidence="2" id="KW-1133">Transmembrane helix</keyword>
<feature type="transmembrane region" description="Helical" evidence="2">
    <location>
        <begin position="77"/>
        <end position="99"/>
    </location>
</feature>
<proteinExistence type="predicted"/>
<sequence>MADSIKGSVPLSRQEAMAITALATAGIYNAIEIYVLILTTFRQRRGRYFWSMVVANTGILVHAIASMLRYLRHSGTIIPGAFALCAWMAMVTGQSVVLWSRLHLVVYNRTWTRLVLGIVVTNGLAIHVPMAVFWVLCWATPREAQAAWIERYGVYEKVSIVVFTLQETLLTGIFARQGFLNLRPLFAFKTRSAKRMSWYLLGLFVLVFLLDMALVTLEYTSNFIFQTTSKPLVYSIKLKVEFMVLNRLLAFTKMKACECHHLSDTGGIYTSGLVTCDTNITKAPPPPREAGPLAESTSVQNPERTDLERADPERPDPERPDPERPDPERPDPERPDHIYDG</sequence>
<evidence type="ECO:0000259" key="3">
    <source>
        <dbReference type="Pfam" id="PF24802"/>
    </source>
</evidence>
<dbReference type="PANTHER" id="PTHR37013:SF4">
    <property type="entry name" value="INTEGRAL MEMBRANE PROTEIN"/>
    <property type="match status" value="1"/>
</dbReference>
<comment type="caution">
    <text evidence="4">The sequence shown here is derived from an EMBL/GenBank/DDBJ whole genome shotgun (WGS) entry which is preliminary data.</text>
</comment>
<reference evidence="4 5" key="1">
    <citation type="submission" date="2018-11" db="EMBL/GenBank/DDBJ databases">
        <title>Genome sequence and assembly of Colletotrichum spinosum.</title>
        <authorList>
            <person name="Gan P."/>
            <person name="Shirasu K."/>
        </authorList>
    </citation>
    <scope>NUCLEOTIDE SEQUENCE [LARGE SCALE GENOMIC DNA]</scope>
    <source>
        <strain evidence="4 5">CBS 515.97</strain>
    </source>
</reference>
<feature type="compositionally biased region" description="Basic and acidic residues" evidence="1">
    <location>
        <begin position="303"/>
        <end position="341"/>
    </location>
</feature>
<evidence type="ECO:0000256" key="1">
    <source>
        <dbReference type="SAM" id="MobiDB-lite"/>
    </source>
</evidence>
<keyword evidence="2" id="KW-0812">Transmembrane</keyword>
<gene>
    <name evidence="4" type="ORF">C8035_v010079</name>
</gene>